<reference evidence="2" key="1">
    <citation type="submission" date="2021-03" db="EMBL/GenBank/DDBJ databases">
        <title>Revisited historic fungal species revealed as producer of novel bioactive compounds through whole genome sequencing and comparative genomics.</title>
        <authorList>
            <person name="Vignolle G.A."/>
            <person name="Hochenegger N."/>
            <person name="Mach R.L."/>
            <person name="Mach-Aigner A.R."/>
            <person name="Javad Rahimi M."/>
            <person name="Salim K.A."/>
            <person name="Chan C.M."/>
            <person name="Lim L.B.L."/>
            <person name="Cai F."/>
            <person name="Druzhinina I.S."/>
            <person name="U'Ren J.M."/>
            <person name="Derntl C."/>
        </authorList>
    </citation>
    <scope>NUCLEOTIDE SEQUENCE</scope>
    <source>
        <strain evidence="2">TUCIM 5799</strain>
    </source>
</reference>
<organism evidence="2 3">
    <name type="scientific">Neoarthrinium moseri</name>
    <dbReference type="NCBI Taxonomy" id="1658444"/>
    <lineage>
        <taxon>Eukaryota</taxon>
        <taxon>Fungi</taxon>
        <taxon>Dikarya</taxon>
        <taxon>Ascomycota</taxon>
        <taxon>Pezizomycotina</taxon>
        <taxon>Sordariomycetes</taxon>
        <taxon>Xylariomycetidae</taxon>
        <taxon>Amphisphaeriales</taxon>
        <taxon>Apiosporaceae</taxon>
        <taxon>Neoarthrinium</taxon>
    </lineage>
</organism>
<feature type="chain" id="PRO_5040378643" evidence="1">
    <location>
        <begin position="20"/>
        <end position="175"/>
    </location>
</feature>
<evidence type="ECO:0000313" key="3">
    <source>
        <dbReference type="Proteomes" id="UP000829685"/>
    </source>
</evidence>
<comment type="caution">
    <text evidence="2">The sequence shown here is derived from an EMBL/GenBank/DDBJ whole genome shotgun (WGS) entry which is preliminary data.</text>
</comment>
<accession>A0A9Q0AJX9</accession>
<keyword evidence="1" id="KW-0732">Signal</keyword>
<dbReference type="EMBL" id="JAFIMR010000037">
    <property type="protein sequence ID" value="KAI1858123.1"/>
    <property type="molecule type" value="Genomic_DNA"/>
</dbReference>
<feature type="signal peptide" evidence="1">
    <location>
        <begin position="1"/>
        <end position="19"/>
    </location>
</feature>
<evidence type="ECO:0000313" key="2">
    <source>
        <dbReference type="EMBL" id="KAI1858123.1"/>
    </source>
</evidence>
<gene>
    <name evidence="2" type="ORF">JX265_010791</name>
</gene>
<name>A0A9Q0AJX9_9PEZI</name>
<dbReference type="AlphaFoldDB" id="A0A9Q0AJX9"/>
<protein>
    <submittedName>
        <fullName evidence="2">Uncharacterized protein</fullName>
    </submittedName>
</protein>
<proteinExistence type="predicted"/>
<dbReference type="Proteomes" id="UP000829685">
    <property type="component" value="Unassembled WGS sequence"/>
</dbReference>
<dbReference type="OrthoDB" id="5199481at2759"/>
<evidence type="ECO:0000256" key="1">
    <source>
        <dbReference type="SAM" id="SignalP"/>
    </source>
</evidence>
<keyword evidence="3" id="KW-1185">Reference proteome</keyword>
<sequence>MKSFLQLLSFGLVAVSVSAVPVVEERQDVVYQLSVATKGDAKLDGQKLEIVNAVVGVFKGDHPPAKVYEIKNQQNPKLSELHTSPVGIVDHVLGLKGDNGLYNLVDITNIHSTDNSKTHFSTFKLKDGLVTQDLPGHWIAFPSGNGAWDVKWYDGNAIITQNYVSVDVKYKKSTK</sequence>